<dbReference type="AlphaFoldDB" id="A0AAJ7RQH4"/>
<evidence type="ECO:0000313" key="2">
    <source>
        <dbReference type="Proteomes" id="UP000694920"/>
    </source>
</evidence>
<proteinExistence type="predicted"/>
<dbReference type="Proteomes" id="UP000694920">
    <property type="component" value="Unplaced"/>
</dbReference>
<dbReference type="Gene3D" id="1.10.238.10">
    <property type="entry name" value="EF-hand"/>
    <property type="match status" value="1"/>
</dbReference>
<reference evidence="3" key="1">
    <citation type="submission" date="2025-08" db="UniProtKB">
        <authorList>
            <consortium name="RefSeq"/>
        </authorList>
    </citation>
    <scope>IDENTIFICATION</scope>
</reference>
<dbReference type="KEGG" id="ccin:112495016"/>
<dbReference type="PROSITE" id="PS50222">
    <property type="entry name" value="EF_HAND_2"/>
    <property type="match status" value="1"/>
</dbReference>
<dbReference type="GeneID" id="112495016"/>
<dbReference type="SUPFAM" id="SSF47473">
    <property type="entry name" value="EF-hand"/>
    <property type="match status" value="1"/>
</dbReference>
<feature type="domain" description="EF-hand" evidence="1">
    <location>
        <begin position="1"/>
        <end position="34"/>
    </location>
</feature>
<organism evidence="2 3">
    <name type="scientific">Cephus cinctus</name>
    <name type="common">Wheat stem sawfly</name>
    <dbReference type="NCBI Taxonomy" id="211228"/>
    <lineage>
        <taxon>Eukaryota</taxon>
        <taxon>Metazoa</taxon>
        <taxon>Ecdysozoa</taxon>
        <taxon>Arthropoda</taxon>
        <taxon>Hexapoda</taxon>
        <taxon>Insecta</taxon>
        <taxon>Pterygota</taxon>
        <taxon>Neoptera</taxon>
        <taxon>Endopterygota</taxon>
        <taxon>Hymenoptera</taxon>
        <taxon>Cephoidea</taxon>
        <taxon>Cephidae</taxon>
        <taxon>Cephus</taxon>
    </lineage>
</organism>
<dbReference type="InterPro" id="IPR002048">
    <property type="entry name" value="EF_hand_dom"/>
</dbReference>
<keyword evidence="2" id="KW-1185">Reference proteome</keyword>
<sequence length="88" mass="10352">MERVRKAFSYADKESSGRLTKHQYKVAMIAAFGYRPDSLEIKHVFQRYYPCEAITLHDFECCSRKKVSVSKMTLTEICIAHMDKDRKQ</sequence>
<dbReference type="InterPro" id="IPR011992">
    <property type="entry name" value="EF-hand-dom_pair"/>
</dbReference>
<gene>
    <name evidence="3" type="primary">LOC112495016</name>
</gene>
<name>A0AAJ7RQH4_CEPCN</name>
<evidence type="ECO:0000259" key="1">
    <source>
        <dbReference type="PROSITE" id="PS50222"/>
    </source>
</evidence>
<dbReference type="GO" id="GO:0005509">
    <property type="term" value="F:calcium ion binding"/>
    <property type="evidence" value="ECO:0007669"/>
    <property type="project" value="InterPro"/>
</dbReference>
<protein>
    <submittedName>
        <fullName evidence="3">Uncharacterized protein LOC112495016</fullName>
    </submittedName>
</protein>
<accession>A0AAJ7RQH4</accession>
<evidence type="ECO:0000313" key="3">
    <source>
        <dbReference type="RefSeq" id="XP_024945251.1"/>
    </source>
</evidence>
<dbReference type="RefSeq" id="XP_024945251.1">
    <property type="nucleotide sequence ID" value="XM_025089483.1"/>
</dbReference>